<dbReference type="Gene3D" id="3.40.50.1820">
    <property type="entry name" value="alpha/beta hydrolase"/>
    <property type="match status" value="1"/>
</dbReference>
<name>A0A848LW14_9BACT</name>
<dbReference type="InterPro" id="IPR029058">
    <property type="entry name" value="AB_hydrolase_fold"/>
</dbReference>
<keyword evidence="3" id="KW-0732">Signal</keyword>
<dbReference type="EMBL" id="JABBJJ010000404">
    <property type="protein sequence ID" value="NMO22278.1"/>
    <property type="molecule type" value="Genomic_DNA"/>
</dbReference>
<gene>
    <name evidence="5" type="ORF">HG543_46605</name>
</gene>
<dbReference type="SUPFAM" id="SSF82171">
    <property type="entry name" value="DPP6 N-terminal domain-like"/>
    <property type="match status" value="1"/>
</dbReference>
<dbReference type="Gene3D" id="2.120.10.30">
    <property type="entry name" value="TolB, C-terminal domain"/>
    <property type="match status" value="2"/>
</dbReference>
<proteinExistence type="predicted"/>
<sequence>MPSWSRLSFALATFVLAPAVSLSAPAPATKPTTAARPSSRSPKQYTIDQFMKTTDVLGASFSPDEKRVLFTSNQTGVFNVFSVPVAGGKPTQLTRSTTDATFAVGYFPKDERVLFSRDQGGNELTHLYVRTPDGQEQDLTPGDKHRATFHGWSHDGSAFYVQSNEREPGAMDVYRYDARTYARTLFFQNDGGYAVGAVSPDEKWLSLDKPNSLADGDVHLYNVATKELKHLTPHKGTATWKSATFDPASTALYLLTNEGTEFTRVVRYVLATGKLEEVEKADWDVEYTTLSRKGAWRVTGFNEHGRIVIRVHDVKAHKPLALPRLPGGAITDVVLAPSEKRMAFYVNGDRSPPNLHVYDFATKKTTRLTDTLSPDIDADDLVDSEVVGFPSFDGLKIHAVLYKPHQATPENKLPALVWAPGGPGQGTYRGYLGFIQYLVNAGYVVLSVNNRGTAGYGKTFFTADDQKHGREPLRDLVESRKYLASLPYVDGSRVGIFGASYGGYQTLSALAFHPDAFDVGVDVFGISDWLSALKELPPVAFRDALYQEVGNPETQEEMLRAVSPLFHAEKIRKPLLVIQGANDPRVKKAQSDAIVQAVRRNKVPVDYMVLENEGHGFSTKKSEADTSVRIREFLDTHLKNAPVPAPPKN</sequence>
<dbReference type="GO" id="GO:0006508">
    <property type="term" value="P:proteolysis"/>
    <property type="evidence" value="ECO:0007669"/>
    <property type="project" value="InterPro"/>
</dbReference>
<evidence type="ECO:0000256" key="3">
    <source>
        <dbReference type="SAM" id="SignalP"/>
    </source>
</evidence>
<dbReference type="PANTHER" id="PTHR42776:SF27">
    <property type="entry name" value="DIPEPTIDYL PEPTIDASE FAMILY MEMBER 6"/>
    <property type="match status" value="1"/>
</dbReference>
<organism evidence="5 6">
    <name type="scientific">Pyxidicoccus fallax</name>
    <dbReference type="NCBI Taxonomy" id="394095"/>
    <lineage>
        <taxon>Bacteria</taxon>
        <taxon>Pseudomonadati</taxon>
        <taxon>Myxococcota</taxon>
        <taxon>Myxococcia</taxon>
        <taxon>Myxococcales</taxon>
        <taxon>Cystobacterineae</taxon>
        <taxon>Myxococcaceae</taxon>
        <taxon>Pyxidicoccus</taxon>
    </lineage>
</organism>
<keyword evidence="2" id="KW-0720">Serine protease</keyword>
<dbReference type="Proteomes" id="UP000518300">
    <property type="component" value="Unassembled WGS sequence"/>
</dbReference>
<dbReference type="SUPFAM" id="SSF53474">
    <property type="entry name" value="alpha/beta-Hydrolases"/>
    <property type="match status" value="1"/>
</dbReference>
<keyword evidence="2" id="KW-0645">Protease</keyword>
<evidence type="ECO:0000313" key="5">
    <source>
        <dbReference type="EMBL" id="NMO22278.1"/>
    </source>
</evidence>
<dbReference type="GO" id="GO:0004252">
    <property type="term" value="F:serine-type endopeptidase activity"/>
    <property type="evidence" value="ECO:0007669"/>
    <property type="project" value="TreeGrafter"/>
</dbReference>
<protein>
    <submittedName>
        <fullName evidence="5">S9 family peptidase</fullName>
    </submittedName>
</protein>
<dbReference type="Pfam" id="PF00326">
    <property type="entry name" value="Peptidase_S9"/>
    <property type="match status" value="1"/>
</dbReference>
<feature type="domain" description="Peptidase S9 prolyl oligopeptidase catalytic" evidence="4">
    <location>
        <begin position="435"/>
        <end position="640"/>
    </location>
</feature>
<evidence type="ECO:0000256" key="1">
    <source>
        <dbReference type="ARBA" id="ARBA00022801"/>
    </source>
</evidence>
<evidence type="ECO:0000259" key="4">
    <source>
        <dbReference type="Pfam" id="PF00326"/>
    </source>
</evidence>
<dbReference type="Pfam" id="PF07676">
    <property type="entry name" value="PD40"/>
    <property type="match status" value="1"/>
</dbReference>
<feature type="signal peptide" evidence="3">
    <location>
        <begin position="1"/>
        <end position="28"/>
    </location>
</feature>
<reference evidence="5 6" key="1">
    <citation type="submission" date="2020-04" db="EMBL/GenBank/DDBJ databases">
        <title>Draft genome of Pyxidicoccus fallax type strain.</title>
        <authorList>
            <person name="Whitworth D.E."/>
        </authorList>
    </citation>
    <scope>NUCLEOTIDE SEQUENCE [LARGE SCALE GENOMIC DNA]</scope>
    <source>
        <strain evidence="5 6">DSM 14698</strain>
    </source>
</reference>
<keyword evidence="6" id="KW-1185">Reference proteome</keyword>
<dbReference type="PANTHER" id="PTHR42776">
    <property type="entry name" value="SERINE PEPTIDASE S9 FAMILY MEMBER"/>
    <property type="match status" value="1"/>
</dbReference>
<keyword evidence="1" id="KW-0378">Hydrolase</keyword>
<dbReference type="InterPro" id="IPR001375">
    <property type="entry name" value="Peptidase_S9_cat"/>
</dbReference>
<dbReference type="InterPro" id="IPR011659">
    <property type="entry name" value="WD40"/>
</dbReference>
<comment type="caution">
    <text evidence="5">The sequence shown here is derived from an EMBL/GenBank/DDBJ whole genome shotgun (WGS) entry which is preliminary data.</text>
</comment>
<evidence type="ECO:0000313" key="6">
    <source>
        <dbReference type="Proteomes" id="UP000518300"/>
    </source>
</evidence>
<feature type="chain" id="PRO_5032666416" evidence="3">
    <location>
        <begin position="29"/>
        <end position="649"/>
    </location>
</feature>
<evidence type="ECO:0000256" key="2">
    <source>
        <dbReference type="ARBA" id="ARBA00022825"/>
    </source>
</evidence>
<accession>A0A848LW14</accession>
<dbReference type="InterPro" id="IPR011042">
    <property type="entry name" value="6-blade_b-propeller_TolB-like"/>
</dbReference>
<dbReference type="AlphaFoldDB" id="A0A848LW14"/>